<dbReference type="AlphaFoldDB" id="A0A4E0RUD7"/>
<protein>
    <submittedName>
        <fullName evidence="1">Uncharacterized protein</fullName>
    </submittedName>
</protein>
<organism evidence="1 2">
    <name type="scientific">Candidatus Thiomargarita nelsonii</name>
    <dbReference type="NCBI Taxonomy" id="1003181"/>
    <lineage>
        <taxon>Bacteria</taxon>
        <taxon>Pseudomonadati</taxon>
        <taxon>Pseudomonadota</taxon>
        <taxon>Gammaproteobacteria</taxon>
        <taxon>Thiotrichales</taxon>
        <taxon>Thiotrichaceae</taxon>
        <taxon>Thiomargarita</taxon>
    </lineage>
</organism>
<comment type="caution">
    <text evidence="1">The sequence shown here is derived from an EMBL/GenBank/DDBJ whole genome shotgun (WGS) entry which is preliminary data.</text>
</comment>
<keyword evidence="2" id="KW-1185">Reference proteome</keyword>
<dbReference type="EMBL" id="JSZA02000003">
    <property type="protein sequence ID" value="TGO03714.1"/>
    <property type="molecule type" value="Genomic_DNA"/>
</dbReference>
<evidence type="ECO:0000313" key="1">
    <source>
        <dbReference type="EMBL" id="TGO03714.1"/>
    </source>
</evidence>
<name>A0A4E0RUD7_9GAMM</name>
<sequence>MIYGGVGGVVGACLWVEKKCLELAAIWGFDKKLIVPTSVDNFRFKDFRQKDCSMSHKKAESVLKTIFWNIREGLTDMKE</sequence>
<dbReference type="Proteomes" id="UP000030428">
    <property type="component" value="Unassembled WGS sequence"/>
</dbReference>
<accession>A0A4E0RUD7</accession>
<evidence type="ECO:0000313" key="2">
    <source>
        <dbReference type="Proteomes" id="UP000030428"/>
    </source>
</evidence>
<gene>
    <name evidence="1" type="ORF">PN36_01135</name>
</gene>
<proteinExistence type="predicted"/>
<reference evidence="1 2" key="1">
    <citation type="journal article" date="2016" name="Front. Microbiol.">
        <title>Single-Cell (Meta-)Genomics of a Dimorphic Candidatus Thiomargarita nelsonii Reveals Genomic Plasticity.</title>
        <authorList>
            <person name="Flood B.E."/>
            <person name="Fliss P."/>
            <person name="Jones D.S."/>
            <person name="Dick G.J."/>
            <person name="Jain S."/>
            <person name="Kaster A.K."/>
            <person name="Winkel M."/>
            <person name="Mussmann M."/>
            <person name="Bailey J."/>
        </authorList>
    </citation>
    <scope>NUCLEOTIDE SEQUENCE [LARGE SCALE GENOMIC DNA]</scope>
    <source>
        <strain evidence="1">Hydrate Ridge</strain>
    </source>
</reference>